<dbReference type="PANTHER" id="PTHR42791">
    <property type="entry name" value="GNAT FAMILY ACETYLTRANSFERASE"/>
    <property type="match status" value="1"/>
</dbReference>
<gene>
    <name evidence="1" type="ORF">GH808_00370</name>
</gene>
<proteinExistence type="predicted"/>
<accession>A0ABR6WQJ6</accession>
<evidence type="ECO:0000313" key="1">
    <source>
        <dbReference type="EMBL" id="MBC3802896.1"/>
    </source>
</evidence>
<keyword evidence="2" id="KW-1185">Reference proteome</keyword>
<dbReference type="RefSeq" id="WP_186840818.1">
    <property type="nucleotide sequence ID" value="NZ_WJBC01000001.1"/>
</dbReference>
<sequence length="200" mass="23391">MMTIIDQKQNRDGVNQITDVLTQAFKEDPLYQAIFENERELRRYLKLMIDYYNKNGEVHTAVVDEKIVGVSIWNFKGMPFFSLRSALTSGMFGEILKFLMITQIKSLIKLENEGLITERYHYNREHHYLFMIGSVMKGAGQTLMEYAIDKFRDCPIYLENSNIKNNRIFYERLGFHPIKTIEVLGVSMDLLTNSKGEQLL</sequence>
<dbReference type="Gene3D" id="3.40.630.30">
    <property type="match status" value="1"/>
</dbReference>
<dbReference type="InterPro" id="IPR052523">
    <property type="entry name" value="Trichothecene_AcTrans"/>
</dbReference>
<reference evidence="1 2" key="1">
    <citation type="journal article" date="2020" name="mSystems">
        <title>Defining Genomic and Predicted Metabolic Features of the Acetobacterium Genus.</title>
        <authorList>
            <person name="Ross D.E."/>
            <person name="Marshall C.W."/>
            <person name="Gulliver D."/>
            <person name="May H.D."/>
            <person name="Norman R.S."/>
        </authorList>
    </citation>
    <scope>NUCLEOTIDE SEQUENCE [LARGE SCALE GENOMIC DNA]</scope>
    <source>
        <strain evidence="1 2">DSM 8238</strain>
    </source>
</reference>
<dbReference type="InterPro" id="IPR016181">
    <property type="entry name" value="Acyl_CoA_acyltransferase"/>
</dbReference>
<comment type="caution">
    <text evidence="1">The sequence shown here is derived from an EMBL/GenBank/DDBJ whole genome shotgun (WGS) entry which is preliminary data.</text>
</comment>
<dbReference type="PANTHER" id="PTHR42791:SF1">
    <property type="entry name" value="N-ACETYLTRANSFERASE DOMAIN-CONTAINING PROTEIN"/>
    <property type="match status" value="1"/>
</dbReference>
<name>A0ABR6WQJ6_9FIRM</name>
<evidence type="ECO:0000313" key="2">
    <source>
        <dbReference type="Proteomes" id="UP000603234"/>
    </source>
</evidence>
<protein>
    <recommendedName>
        <fullName evidence="3">N-acetyltransferase domain-containing protein</fullName>
    </recommendedName>
</protein>
<dbReference type="EMBL" id="WJBC01000001">
    <property type="protein sequence ID" value="MBC3802896.1"/>
    <property type="molecule type" value="Genomic_DNA"/>
</dbReference>
<dbReference type="SUPFAM" id="SSF55729">
    <property type="entry name" value="Acyl-CoA N-acyltransferases (Nat)"/>
    <property type="match status" value="1"/>
</dbReference>
<dbReference type="Proteomes" id="UP000603234">
    <property type="component" value="Unassembled WGS sequence"/>
</dbReference>
<organism evidence="1 2">
    <name type="scientific">Acetobacterium fimetarium</name>
    <dbReference type="NCBI Taxonomy" id="52691"/>
    <lineage>
        <taxon>Bacteria</taxon>
        <taxon>Bacillati</taxon>
        <taxon>Bacillota</taxon>
        <taxon>Clostridia</taxon>
        <taxon>Eubacteriales</taxon>
        <taxon>Eubacteriaceae</taxon>
        <taxon>Acetobacterium</taxon>
    </lineage>
</organism>
<evidence type="ECO:0008006" key="3">
    <source>
        <dbReference type="Google" id="ProtNLM"/>
    </source>
</evidence>